<proteinExistence type="predicted"/>
<protein>
    <submittedName>
        <fullName evidence="1">Uncharacterized protein</fullName>
    </submittedName>
</protein>
<name>A0ACB0DZ85_RANTA</name>
<sequence>MFCPLSAAHGGVSLQLSFRHGATTNRGANSGKTVDSGDGRNSRPTRGWRRAAPREGGMQPLGYTVKYKLCRNLETSASAAAPGGPRPGSSCTATRRLHRRARPKPAAPERPCPALVRIRRATVRPSGPPGKLRPTVAQATGGARTGRVIASRQ</sequence>
<gene>
    <name evidence="1" type="ORF">MRATA1EN3_LOCUS4651</name>
</gene>
<reference evidence="1" key="1">
    <citation type="submission" date="2023-05" db="EMBL/GenBank/DDBJ databases">
        <authorList>
            <consortium name="ELIXIR-Norway"/>
        </authorList>
    </citation>
    <scope>NUCLEOTIDE SEQUENCE</scope>
</reference>
<dbReference type="EMBL" id="OX596096">
    <property type="protein sequence ID" value="CAI9693438.1"/>
    <property type="molecule type" value="Genomic_DNA"/>
</dbReference>
<evidence type="ECO:0000313" key="2">
    <source>
        <dbReference type="Proteomes" id="UP001162501"/>
    </source>
</evidence>
<dbReference type="Proteomes" id="UP001162501">
    <property type="component" value="Chromosome 12"/>
</dbReference>
<accession>A0ACB0DZ85</accession>
<organism evidence="1 2">
    <name type="scientific">Rangifer tarandus platyrhynchus</name>
    <name type="common">Svalbard reindeer</name>
    <dbReference type="NCBI Taxonomy" id="3082113"/>
    <lineage>
        <taxon>Eukaryota</taxon>
        <taxon>Metazoa</taxon>
        <taxon>Chordata</taxon>
        <taxon>Craniata</taxon>
        <taxon>Vertebrata</taxon>
        <taxon>Euteleostomi</taxon>
        <taxon>Mammalia</taxon>
        <taxon>Eutheria</taxon>
        <taxon>Laurasiatheria</taxon>
        <taxon>Artiodactyla</taxon>
        <taxon>Ruminantia</taxon>
        <taxon>Pecora</taxon>
        <taxon>Cervidae</taxon>
        <taxon>Odocoileinae</taxon>
        <taxon>Rangifer</taxon>
    </lineage>
</organism>
<evidence type="ECO:0000313" key="1">
    <source>
        <dbReference type="EMBL" id="CAI9693438.1"/>
    </source>
</evidence>